<evidence type="ECO:0000256" key="7">
    <source>
        <dbReference type="ARBA" id="ARBA00023136"/>
    </source>
</evidence>
<protein>
    <submittedName>
        <fullName evidence="9">AI-2E family transporter</fullName>
    </submittedName>
</protein>
<reference evidence="9" key="1">
    <citation type="submission" date="2021-03" db="EMBL/GenBank/DDBJ databases">
        <title>Microbacterium sp. nov., a novel actinobacterium isolated from cow dung.</title>
        <authorList>
            <person name="Zhang L."/>
        </authorList>
    </citation>
    <scope>NUCLEOTIDE SEQUENCE</scope>
    <source>
        <strain evidence="9">NEAU-LLB</strain>
    </source>
</reference>
<comment type="similarity">
    <text evidence="2">Belongs to the autoinducer-2 exporter (AI-2E) (TC 2.A.86) family.</text>
</comment>
<evidence type="ECO:0000256" key="2">
    <source>
        <dbReference type="ARBA" id="ARBA00009773"/>
    </source>
</evidence>
<name>A0A939TQ10_9MICO</name>
<feature type="transmembrane region" description="Helical" evidence="8">
    <location>
        <begin position="256"/>
        <end position="274"/>
    </location>
</feature>
<dbReference type="Pfam" id="PF01594">
    <property type="entry name" value="AI-2E_transport"/>
    <property type="match status" value="1"/>
</dbReference>
<evidence type="ECO:0000256" key="1">
    <source>
        <dbReference type="ARBA" id="ARBA00004651"/>
    </source>
</evidence>
<dbReference type="PANTHER" id="PTHR21716:SF53">
    <property type="entry name" value="PERMEASE PERM-RELATED"/>
    <property type="match status" value="1"/>
</dbReference>
<dbReference type="PANTHER" id="PTHR21716">
    <property type="entry name" value="TRANSMEMBRANE PROTEIN"/>
    <property type="match status" value="1"/>
</dbReference>
<evidence type="ECO:0000256" key="5">
    <source>
        <dbReference type="ARBA" id="ARBA00022692"/>
    </source>
</evidence>
<keyword evidence="6 8" id="KW-1133">Transmembrane helix</keyword>
<proteinExistence type="inferred from homology"/>
<evidence type="ECO:0000256" key="3">
    <source>
        <dbReference type="ARBA" id="ARBA00022448"/>
    </source>
</evidence>
<keyword evidence="10" id="KW-1185">Reference proteome</keyword>
<evidence type="ECO:0000313" key="9">
    <source>
        <dbReference type="EMBL" id="MBO3662656.1"/>
    </source>
</evidence>
<feature type="transmembrane region" description="Helical" evidence="8">
    <location>
        <begin position="61"/>
        <end position="82"/>
    </location>
</feature>
<feature type="transmembrane region" description="Helical" evidence="8">
    <location>
        <begin position="169"/>
        <end position="194"/>
    </location>
</feature>
<dbReference type="GO" id="GO:0055085">
    <property type="term" value="P:transmembrane transport"/>
    <property type="evidence" value="ECO:0007669"/>
    <property type="project" value="TreeGrafter"/>
</dbReference>
<feature type="transmembrane region" description="Helical" evidence="8">
    <location>
        <begin position="326"/>
        <end position="359"/>
    </location>
</feature>
<dbReference type="GO" id="GO:0005886">
    <property type="term" value="C:plasma membrane"/>
    <property type="evidence" value="ECO:0007669"/>
    <property type="project" value="UniProtKB-SubCell"/>
</dbReference>
<evidence type="ECO:0000256" key="4">
    <source>
        <dbReference type="ARBA" id="ARBA00022475"/>
    </source>
</evidence>
<dbReference type="AlphaFoldDB" id="A0A939TQ10"/>
<comment type="subcellular location">
    <subcellularLocation>
        <location evidence="1">Cell membrane</location>
        <topology evidence="1">Multi-pass membrane protein</topology>
    </subcellularLocation>
</comment>
<keyword evidence="4" id="KW-1003">Cell membrane</keyword>
<dbReference type="Proteomes" id="UP000680132">
    <property type="component" value="Unassembled WGS sequence"/>
</dbReference>
<accession>A0A939TQ10</accession>
<keyword evidence="3" id="KW-0813">Transport</keyword>
<gene>
    <name evidence="9" type="ORF">J5V96_03920</name>
</gene>
<dbReference type="InterPro" id="IPR002549">
    <property type="entry name" value="AI-2E-like"/>
</dbReference>
<keyword evidence="7 8" id="KW-0472">Membrane</keyword>
<dbReference type="EMBL" id="JAGFOA010000001">
    <property type="protein sequence ID" value="MBO3662656.1"/>
    <property type="molecule type" value="Genomic_DNA"/>
</dbReference>
<evidence type="ECO:0000313" key="10">
    <source>
        <dbReference type="Proteomes" id="UP000680132"/>
    </source>
</evidence>
<feature type="transmembrane region" description="Helical" evidence="8">
    <location>
        <begin position="34"/>
        <end position="55"/>
    </location>
</feature>
<evidence type="ECO:0000256" key="8">
    <source>
        <dbReference type="SAM" id="Phobius"/>
    </source>
</evidence>
<feature type="transmembrane region" description="Helical" evidence="8">
    <location>
        <begin position="280"/>
        <end position="305"/>
    </location>
</feature>
<keyword evidence="5 8" id="KW-0812">Transmembrane</keyword>
<feature type="transmembrane region" description="Helical" evidence="8">
    <location>
        <begin position="94"/>
        <end position="115"/>
    </location>
</feature>
<sequence length="381" mass="40712">MGSMLWNRRRTPAVVVQAPAPRPRTHWTDGLGTFATRSIQIIAIVLLAAGTIWGLRILSVVVIPVLLALILASAFEPLMRALRARRIGPMPSTLIVLALILAALGAISWMITAAVRSQWDDLSTQALEGIDQVLAWARDLPFQIDDAQIQEWIDQVVDFLTSAQFGTGALAGVGVVVDFITGLVLMVVVLFFFLKDGDVIWEFLKRPFTGEWHARAQRAGRATVATFGAYIRGTATVAAADAVGISIGLAILQIPLWPALGVLVFVLSFIPIVGAVLAGILAALIALVTHGIVHALIVVGIVVLVNQLEGNFLQPVLMGRALKLHSLVILIALTVGTLLGGIIGAVIAVPLTAVAWSIVKVWDGPDLPARWARRKDAIPRA</sequence>
<comment type="caution">
    <text evidence="9">The sequence shown here is derived from an EMBL/GenBank/DDBJ whole genome shotgun (WGS) entry which is preliminary data.</text>
</comment>
<organism evidence="9 10">
    <name type="scientific">Microbacterium stercoris</name>
    <dbReference type="NCBI Taxonomy" id="2820289"/>
    <lineage>
        <taxon>Bacteria</taxon>
        <taxon>Bacillati</taxon>
        <taxon>Actinomycetota</taxon>
        <taxon>Actinomycetes</taxon>
        <taxon>Micrococcales</taxon>
        <taxon>Microbacteriaceae</taxon>
        <taxon>Microbacterium</taxon>
    </lineage>
</organism>
<evidence type="ECO:0000256" key="6">
    <source>
        <dbReference type="ARBA" id="ARBA00022989"/>
    </source>
</evidence>